<gene>
    <name evidence="2" type="ORF">Taro_021548</name>
</gene>
<name>A0A843VBU7_COLES</name>
<dbReference type="OrthoDB" id="7537227at2759"/>
<feature type="compositionally biased region" description="Polar residues" evidence="1">
    <location>
        <begin position="99"/>
        <end position="112"/>
    </location>
</feature>
<evidence type="ECO:0000313" key="3">
    <source>
        <dbReference type="Proteomes" id="UP000652761"/>
    </source>
</evidence>
<feature type="compositionally biased region" description="Basic and acidic residues" evidence="1">
    <location>
        <begin position="131"/>
        <end position="140"/>
    </location>
</feature>
<keyword evidence="3" id="KW-1185">Reference proteome</keyword>
<dbReference type="Proteomes" id="UP000652761">
    <property type="component" value="Unassembled WGS sequence"/>
</dbReference>
<proteinExistence type="predicted"/>
<evidence type="ECO:0000256" key="1">
    <source>
        <dbReference type="SAM" id="MobiDB-lite"/>
    </source>
</evidence>
<feature type="region of interest" description="Disordered" evidence="1">
    <location>
        <begin position="84"/>
        <end position="166"/>
    </location>
</feature>
<accession>A0A843VBU7</accession>
<evidence type="ECO:0000313" key="2">
    <source>
        <dbReference type="EMBL" id="MQL88979.1"/>
    </source>
</evidence>
<reference evidence="2" key="1">
    <citation type="submission" date="2017-07" db="EMBL/GenBank/DDBJ databases">
        <title>Taro Niue Genome Assembly and Annotation.</title>
        <authorList>
            <person name="Atibalentja N."/>
            <person name="Keating K."/>
            <person name="Fields C.J."/>
        </authorList>
    </citation>
    <scope>NUCLEOTIDE SEQUENCE</scope>
    <source>
        <strain evidence="2">Niue_2</strain>
        <tissue evidence="2">Leaf</tissue>
    </source>
</reference>
<protein>
    <submittedName>
        <fullName evidence="2">Uncharacterized protein</fullName>
    </submittedName>
</protein>
<comment type="caution">
    <text evidence="2">The sequence shown here is derived from an EMBL/GenBank/DDBJ whole genome shotgun (WGS) entry which is preliminary data.</text>
</comment>
<dbReference type="AlphaFoldDB" id="A0A843VBU7"/>
<dbReference type="EMBL" id="NMUH01001107">
    <property type="protein sequence ID" value="MQL88979.1"/>
    <property type="molecule type" value="Genomic_DNA"/>
</dbReference>
<organism evidence="2 3">
    <name type="scientific">Colocasia esculenta</name>
    <name type="common">Wild taro</name>
    <name type="synonym">Arum esculentum</name>
    <dbReference type="NCBI Taxonomy" id="4460"/>
    <lineage>
        <taxon>Eukaryota</taxon>
        <taxon>Viridiplantae</taxon>
        <taxon>Streptophyta</taxon>
        <taxon>Embryophyta</taxon>
        <taxon>Tracheophyta</taxon>
        <taxon>Spermatophyta</taxon>
        <taxon>Magnoliopsida</taxon>
        <taxon>Liliopsida</taxon>
        <taxon>Araceae</taxon>
        <taxon>Aroideae</taxon>
        <taxon>Colocasieae</taxon>
        <taxon>Colocasia</taxon>
    </lineage>
</organism>
<sequence>MFISIISRCLHVNDVMGHHMKKLSVFITSVREYIVDLMADPGTLIPSDAVGHQREYDIGSFSVYPSPRDVDNFPVASLQGASSSASCFSENETEDKRSSVTSESETGYSGTRYQEEQRLKSSQGELSVQRHVSDRSKISEDSSDSCSNRRAPVHRPSPRPNHPYALARSPSWTEGINSSEVRRMKVKDVSQYMIDAAKENPQLAQKLHDVLLESGVVAPPNLFTEICTEQPDGVVSKQVSPSDGKNEITKRKDEIRQKAQADPINLKFNISDGVQTKVPSRPQLDHLKPVEGLGVPRPLDFGDTTGFPSSQSEVAVQLQNSPIKFIKNMPVAAAAATAAVVASSMVVAAAKSNSEKNLEVPVAAAATATAAVVAATTAVVSRQYEQLESIVPSAIPCCSTTDFARKAIEEEVASNDQVVSGHDYHVHAVQDHDACYSHQEVERISDKSTGNESAKSDVSLDDVAEFEIPWEDLILGERIGLGTALNHSLI</sequence>